<keyword evidence="3" id="KW-0235">DNA replication</keyword>
<organism evidence="6">
    <name type="scientific">Culex tarsalis</name>
    <name type="common">Encephalitis mosquito</name>
    <dbReference type="NCBI Taxonomy" id="7177"/>
    <lineage>
        <taxon>Eukaryota</taxon>
        <taxon>Metazoa</taxon>
        <taxon>Ecdysozoa</taxon>
        <taxon>Arthropoda</taxon>
        <taxon>Hexapoda</taxon>
        <taxon>Insecta</taxon>
        <taxon>Pterygota</taxon>
        <taxon>Neoptera</taxon>
        <taxon>Endopterygota</taxon>
        <taxon>Diptera</taxon>
        <taxon>Nematocera</taxon>
        <taxon>Culicoidea</taxon>
        <taxon>Culicidae</taxon>
        <taxon>Culicinae</taxon>
        <taxon>Culicini</taxon>
        <taxon>Culex</taxon>
        <taxon>Culex</taxon>
    </lineage>
</organism>
<feature type="compositionally biased region" description="Acidic residues" evidence="5">
    <location>
        <begin position="346"/>
        <end position="355"/>
    </location>
</feature>
<dbReference type="GO" id="GO:0006297">
    <property type="term" value="P:nucleotide-excision repair, DNA gap filling"/>
    <property type="evidence" value="ECO:0007669"/>
    <property type="project" value="TreeGrafter"/>
</dbReference>
<feature type="compositionally biased region" description="Basic and acidic residues" evidence="5">
    <location>
        <begin position="356"/>
        <end position="367"/>
    </location>
</feature>
<feature type="compositionally biased region" description="Low complexity" evidence="5">
    <location>
        <begin position="439"/>
        <end position="457"/>
    </location>
</feature>
<feature type="region of interest" description="Disordered" evidence="5">
    <location>
        <begin position="430"/>
        <end position="501"/>
    </location>
</feature>
<evidence type="ECO:0000256" key="2">
    <source>
        <dbReference type="ARBA" id="ARBA00017589"/>
    </source>
</evidence>
<dbReference type="GO" id="GO:1904161">
    <property type="term" value="P:DNA synthesis involved in UV-damage excision repair"/>
    <property type="evidence" value="ECO:0007669"/>
    <property type="project" value="TreeGrafter"/>
</dbReference>
<feature type="region of interest" description="Disordered" evidence="5">
    <location>
        <begin position="161"/>
        <end position="404"/>
    </location>
</feature>
<evidence type="ECO:0000256" key="4">
    <source>
        <dbReference type="ARBA" id="ARBA00023242"/>
    </source>
</evidence>
<reference evidence="6" key="1">
    <citation type="submission" date="2017-01" db="EMBL/GenBank/DDBJ databases">
        <title>A deep insight into the sialotranscriptome of adult male and female Cluex tarsalis mosquitoes.</title>
        <authorList>
            <person name="Ribeiro J.M."/>
            <person name="Moreira F."/>
            <person name="Bernard K.A."/>
            <person name="Calvo E."/>
        </authorList>
    </citation>
    <scope>NUCLEOTIDE SEQUENCE</scope>
    <source>
        <strain evidence="6">Kern County</strain>
        <tissue evidence="6">Salivary glands</tissue>
    </source>
</reference>
<dbReference type="AlphaFoldDB" id="A0A1Q3F085"/>
<dbReference type="PANTHER" id="PTHR17598:SF13">
    <property type="entry name" value="DNA POLYMERASE DELTA SUBUNIT 3"/>
    <property type="match status" value="1"/>
</dbReference>
<accession>A0A1Q3F085</accession>
<evidence type="ECO:0000256" key="3">
    <source>
        <dbReference type="ARBA" id="ARBA00022705"/>
    </source>
</evidence>
<comment type="subcellular location">
    <subcellularLocation>
        <location evidence="1">Nucleus</location>
    </subcellularLocation>
</comment>
<evidence type="ECO:0000256" key="5">
    <source>
        <dbReference type="SAM" id="MobiDB-lite"/>
    </source>
</evidence>
<dbReference type="GO" id="GO:0003887">
    <property type="term" value="F:DNA-directed DNA polymerase activity"/>
    <property type="evidence" value="ECO:0007669"/>
    <property type="project" value="TreeGrafter"/>
</dbReference>
<protein>
    <recommendedName>
        <fullName evidence="2">DNA polymerase delta subunit 3</fullName>
    </recommendedName>
</protein>
<dbReference type="InterPro" id="IPR019038">
    <property type="entry name" value="POLD3"/>
</dbReference>
<name>A0A1Q3F085_CULTA</name>
<dbReference type="Gene3D" id="3.90.1030.20">
    <property type="entry name" value="DNA polymerase delta, p66 (Cdc27) subunit, wHTH domain"/>
    <property type="match status" value="1"/>
</dbReference>
<sequence>MDTAVEKSCLDEISHTVLDSKGKISVRTLSNNYEISFADAVKVLQRWIDANGSKAKLAPEFIVRGTDPKGIPFITVANEKRLKTIKAKAERVSSMLYALEAASESSRKLNVPVDQEFRAISLPLTAEKRDVKVFVPSETKAAPPVVKQEAKPKSIFGAAASSSKVAPKAVPKAEPAKAVAVKEEKQSPPAATTAVKKEPTPTKPAGSPTKVSPSKKKDAKKPVATGKSSIASFFSNKPAAAAKPAASKPAEKPVEKPAEVKVKEEKPSPKQESKKPTKEDETQRWKRMISDESSGDDEVIPNTPQDKKPEKKKGGRKPMTYKKGVAAAATSKANPSKKSRILQVEDSSEEEEDEVDRGLKEPEERLVAFEVEESDDAEMKDAKELSPEKPVENDASSANRGRAKVKKLVTKTFMDEEGYLTTIKEYQMVSASEDEGESEAAAATTNNNNNKAEPVANGKKEGSTGKGKSETKATDKKAASKVTPPTPKTKQGSIMSFFAKK</sequence>
<feature type="compositionally biased region" description="Basic residues" evidence="5">
    <location>
        <begin position="310"/>
        <end position="320"/>
    </location>
</feature>
<proteinExistence type="predicted"/>
<keyword evidence="4" id="KW-0539">Nucleus</keyword>
<dbReference type="InterPro" id="IPR041913">
    <property type="entry name" value="POLD3_sf"/>
</dbReference>
<dbReference type="EMBL" id="GFDL01014147">
    <property type="protein sequence ID" value="JAV20898.1"/>
    <property type="molecule type" value="Transcribed_RNA"/>
</dbReference>
<dbReference type="GO" id="GO:0006271">
    <property type="term" value="P:DNA strand elongation involved in DNA replication"/>
    <property type="evidence" value="ECO:0007669"/>
    <property type="project" value="TreeGrafter"/>
</dbReference>
<feature type="compositionally biased region" description="Basic and acidic residues" evidence="5">
    <location>
        <begin position="458"/>
        <end position="478"/>
    </location>
</feature>
<feature type="compositionally biased region" description="Basic and acidic residues" evidence="5">
    <location>
        <begin position="249"/>
        <end position="290"/>
    </location>
</feature>
<evidence type="ECO:0000313" key="6">
    <source>
        <dbReference type="EMBL" id="JAV20898.1"/>
    </source>
</evidence>
<feature type="compositionally biased region" description="Low complexity" evidence="5">
    <location>
        <begin position="237"/>
        <end position="248"/>
    </location>
</feature>
<feature type="compositionally biased region" description="Low complexity" evidence="5">
    <location>
        <begin position="161"/>
        <end position="179"/>
    </location>
</feature>
<dbReference type="PANTHER" id="PTHR17598">
    <property type="entry name" value="DNA POLYMERASE DELTA SUBUNIT 3"/>
    <property type="match status" value="1"/>
</dbReference>
<evidence type="ECO:0000256" key="1">
    <source>
        <dbReference type="ARBA" id="ARBA00004123"/>
    </source>
</evidence>
<dbReference type="Pfam" id="PF09507">
    <property type="entry name" value="CDC27"/>
    <property type="match status" value="1"/>
</dbReference>
<dbReference type="GO" id="GO:0043625">
    <property type="term" value="C:delta DNA polymerase complex"/>
    <property type="evidence" value="ECO:0007669"/>
    <property type="project" value="InterPro"/>
</dbReference>
<feature type="compositionally biased region" description="Basic and acidic residues" evidence="5">
    <location>
        <begin position="377"/>
        <end position="392"/>
    </location>
</feature>